<dbReference type="InterPro" id="IPR036322">
    <property type="entry name" value="WD40_repeat_dom_sf"/>
</dbReference>
<comment type="caution">
    <text evidence="2">The sequence shown here is derived from an EMBL/GenBank/DDBJ whole genome shotgun (WGS) entry which is preliminary data.</text>
</comment>
<dbReference type="PANTHER" id="PTHR28633:SF1">
    <property type="entry name" value="BLOC-2 COMPLEX MEMBER HPS3"/>
    <property type="match status" value="1"/>
</dbReference>
<evidence type="ECO:0000313" key="2">
    <source>
        <dbReference type="EMBL" id="KAK2170280.1"/>
    </source>
</evidence>
<reference evidence="2" key="1">
    <citation type="journal article" date="2023" name="Mol. Biol. Evol.">
        <title>Third-Generation Sequencing Reveals the Adaptive Role of the Epigenome in Three Deep-Sea Polychaetes.</title>
        <authorList>
            <person name="Perez M."/>
            <person name="Aroh O."/>
            <person name="Sun Y."/>
            <person name="Lan Y."/>
            <person name="Juniper S.K."/>
            <person name="Young C.R."/>
            <person name="Angers B."/>
            <person name="Qian P.Y."/>
        </authorList>
    </citation>
    <scope>NUCLEOTIDE SEQUENCE</scope>
    <source>
        <strain evidence="2">P08H-3</strain>
    </source>
</reference>
<name>A0AAD9KGD7_9ANNE</name>
<evidence type="ECO:0000313" key="3">
    <source>
        <dbReference type="Proteomes" id="UP001208570"/>
    </source>
</evidence>
<organism evidence="2 3">
    <name type="scientific">Paralvinella palmiformis</name>
    <dbReference type="NCBI Taxonomy" id="53620"/>
    <lineage>
        <taxon>Eukaryota</taxon>
        <taxon>Metazoa</taxon>
        <taxon>Spiralia</taxon>
        <taxon>Lophotrochozoa</taxon>
        <taxon>Annelida</taxon>
        <taxon>Polychaeta</taxon>
        <taxon>Sedentaria</taxon>
        <taxon>Canalipalpata</taxon>
        <taxon>Terebellida</taxon>
        <taxon>Terebelliformia</taxon>
        <taxon>Alvinellidae</taxon>
        <taxon>Paralvinella</taxon>
    </lineage>
</organism>
<feature type="domain" description="BLOC-2 complex member HPS3 N-terminal" evidence="1">
    <location>
        <begin position="2"/>
        <end position="219"/>
    </location>
</feature>
<dbReference type="AlphaFoldDB" id="A0AAD9KGD7"/>
<proteinExistence type="predicted"/>
<dbReference type="InterPro" id="IPR017216">
    <property type="entry name" value="HPS3"/>
</dbReference>
<dbReference type="Pfam" id="PF14761">
    <property type="entry name" value="HPS3_N"/>
    <property type="match status" value="1"/>
</dbReference>
<protein>
    <recommendedName>
        <fullName evidence="1">BLOC-2 complex member HPS3 N-terminal domain-containing protein</fullName>
    </recommendedName>
</protein>
<dbReference type="InterPro" id="IPR029437">
    <property type="entry name" value="HPS3_N"/>
</dbReference>
<accession>A0AAD9KGD7</accession>
<sequence>MHIFKCHHFTKQNVLSLDDVPLVMYSEQEKLFLATESLHIQVFDLRTEPPALLSRFSTIGKVSSIAYSEKDDFIATVERNSDHNGTSVQAYLGWQNSDISQAISVSVAGYMTSHRCEGNCICILHKGNQHIQVIEIPLKGEVTAFSLNRYTGEIIVAVGRHVLVYGLSCKIAASTGRAYRELKCLLDLQFTFVVQYIDYYGDYFLCASHGECQLVHLNKLTISDDSVEEIQVTQRGNSNPRPDVKFCTAETPSDAVDSFLDWVENPNLNDNYRNYIVKDSNFLEWDFAEEISFSSSLESANCLKQTPKNIHVPSLQGIKNGQQTDHSRQIIVVGPDSTKPMPEVVVEYEDTCHLKHKLQNLVQGGTTSYLYCYLLPNSLHKFIHPVLLPVSLYIDKENGPTQSQVCNMYCIISTTRKSHIYKLFGDQICCLFAVYSYDCDIKQVYVKNSLLYALSTTSINIYSCHVTADGITHNEQLLSKHNKIPNNLLHEPCLVGSESFISLDSMPGESCWSLYLLEKPSIKELHQDLVELSVGYQYTKLTSYEYLLYLDYLLLISHIFTEGTTDQASQLLQDAALSLGLHFARHAFLFLFLNIPSDSDQCVHFLLQSMYNPVAVLKHYLNMQLKNDGDYFDSPTPGLVSYLDQTLMKPSANKVPLMPEEDEKMIASFYTAWSPARLMYLVLTNKLSKSCYVTVSDSLLTKKQLEDDRLVSLYTLTNLAVGDNLMSSQTIIRGLPKNHLRKLLLLVPECLFCGKNPSPLAMMLLQYTPNLLTEVVGSLIEQRQTYIKNTTSVLEGEDVKTDDSSVDVLLNQLQEVVQKSVSSSQNLS</sequence>
<dbReference type="PANTHER" id="PTHR28633">
    <property type="entry name" value="HERMANSKY-PUDLAK SYNDROME 3 PROTEIN"/>
    <property type="match status" value="1"/>
</dbReference>
<evidence type="ECO:0000259" key="1">
    <source>
        <dbReference type="Pfam" id="PF14761"/>
    </source>
</evidence>
<keyword evidence="3" id="KW-1185">Reference proteome</keyword>
<dbReference type="EMBL" id="JAODUP010000003">
    <property type="protein sequence ID" value="KAK2170280.1"/>
    <property type="molecule type" value="Genomic_DNA"/>
</dbReference>
<gene>
    <name evidence="2" type="ORF">LSH36_3g02029</name>
</gene>
<dbReference type="Proteomes" id="UP001208570">
    <property type="component" value="Unassembled WGS sequence"/>
</dbReference>
<dbReference type="GO" id="GO:0005737">
    <property type="term" value="C:cytoplasm"/>
    <property type="evidence" value="ECO:0007669"/>
    <property type="project" value="TreeGrafter"/>
</dbReference>
<dbReference type="SUPFAM" id="SSF50978">
    <property type="entry name" value="WD40 repeat-like"/>
    <property type="match status" value="1"/>
</dbReference>